<proteinExistence type="predicted"/>
<gene>
    <name evidence="2" type="ORF">T190115A13A_10223</name>
</gene>
<organism evidence="2 3">
    <name type="scientific">Tenacibaculum vairaonense</name>
    <dbReference type="NCBI Taxonomy" id="3137860"/>
    <lineage>
        <taxon>Bacteria</taxon>
        <taxon>Pseudomonadati</taxon>
        <taxon>Bacteroidota</taxon>
        <taxon>Flavobacteriia</taxon>
        <taxon>Flavobacteriales</taxon>
        <taxon>Flavobacteriaceae</taxon>
        <taxon>Tenacibaculum</taxon>
    </lineage>
</organism>
<evidence type="ECO:0000313" key="3">
    <source>
        <dbReference type="Proteomes" id="UP001497602"/>
    </source>
</evidence>
<keyword evidence="3" id="KW-1185">Reference proteome</keyword>
<evidence type="ECO:0000313" key="2">
    <source>
        <dbReference type="EMBL" id="CAL2106067.1"/>
    </source>
</evidence>
<dbReference type="EMBL" id="CAXJRC010000011">
    <property type="protein sequence ID" value="CAL2106067.1"/>
    <property type="molecule type" value="Genomic_DNA"/>
</dbReference>
<name>A0ABP1FA43_9FLAO</name>
<protein>
    <submittedName>
        <fullName evidence="2">DUF2490 domain-containing protein</fullName>
    </submittedName>
</protein>
<evidence type="ECO:0000256" key="1">
    <source>
        <dbReference type="SAM" id="SignalP"/>
    </source>
</evidence>
<accession>A0ABP1FA43</accession>
<reference evidence="2 3" key="1">
    <citation type="submission" date="2024-05" db="EMBL/GenBank/DDBJ databases">
        <authorList>
            <person name="Duchaud E."/>
        </authorList>
    </citation>
    <scope>NUCLEOTIDE SEQUENCE [LARGE SCALE GENOMIC DNA]</scope>
    <source>
        <strain evidence="2">Ena-SAMPLE-TAB-13-05-2024-13:56:06:370-140305</strain>
    </source>
</reference>
<dbReference type="InterPro" id="IPR019619">
    <property type="entry name" value="DUF2490"/>
</dbReference>
<feature type="signal peptide" evidence="1">
    <location>
        <begin position="1"/>
        <end position="21"/>
    </location>
</feature>
<comment type="caution">
    <text evidence="2">The sequence shown here is derived from an EMBL/GenBank/DDBJ whole genome shotgun (WGS) entry which is preliminary data.</text>
</comment>
<dbReference type="Proteomes" id="UP001497602">
    <property type="component" value="Unassembled WGS sequence"/>
</dbReference>
<dbReference type="Pfam" id="PF10677">
    <property type="entry name" value="DUF2490"/>
    <property type="match status" value="1"/>
</dbReference>
<dbReference type="RefSeq" id="WP_348737874.1">
    <property type="nucleotide sequence ID" value="NZ_CAXJRC010000011.1"/>
</dbReference>
<keyword evidence="1" id="KW-0732">Signal</keyword>
<sequence>MKKVYLAIIITMSALSGIAQTNPENTFGAWYMYNGSHTLSNKFSLKSMAHFRFFEIGDDMQQFIGRLGANYKINTTLSATLGYAYLSTDTTYELDKGDFNEHRVYEDLNIKHKIAELGLDHRLRAEQRFFNSTTGHFIRYQLAFNYPICDKWSTYLYDEIFFDFEGEAFNQNWMGIGVKYKVSKGVKLQLGYMKIINDNHQGFDRVQIGVAINTNHQKKK</sequence>
<dbReference type="SUPFAM" id="SSF56935">
    <property type="entry name" value="Porins"/>
    <property type="match status" value="1"/>
</dbReference>
<feature type="chain" id="PRO_5047436586" evidence="1">
    <location>
        <begin position="22"/>
        <end position="220"/>
    </location>
</feature>